<dbReference type="Proteomes" id="UP000257039">
    <property type="component" value="Unassembled WGS sequence"/>
</dbReference>
<evidence type="ECO:0000313" key="4">
    <source>
        <dbReference type="Proteomes" id="UP000257039"/>
    </source>
</evidence>
<proteinExistence type="predicted"/>
<gene>
    <name evidence="2" type="ORF">B9G39_29185</name>
    <name evidence="3" type="ORF">B9G39_29290</name>
</gene>
<sequence>MYMTDTLIPVGLDVGNSYTKLALWGRDENGQRQIMCYKLASHVRSGGPNMRMGLPAAESQEYSFLVRGKEYYTVEKGCSDSIDLFSRGATSDAIAVLGHAMLMLAGLGGRSLALATNLPLVHERGISYFKLNQQTGLFEQNHELIAKRAGLFQQVPIQPHNPNHQLANVTHASCFAEMFSAYVNAVCDNEGQVNEKHNAVGYLDIGGGTTEIGIIKKHFQLDPSTAKTIPLGVLNVNDELYRLLVRQYPTYVDYFDPKRHRSVLSDIVETKRFWNGAEQVDVSDLVAEAVARVARDIVDEATKRLKHNFGQLNEIKIVGGGAYVFKDHLEALPYVNQDTSQVEFENACGLLKIMTFMSDQAQHINIDQAIDAVFGPVTTDVTDVAEPATA</sequence>
<comment type="caution">
    <text evidence="3">The sequence shown here is derived from an EMBL/GenBank/DDBJ whole genome shotgun (WGS) entry which is preliminary data.</text>
</comment>
<feature type="domain" description="Actin homologue MreB-like C-terminal" evidence="1">
    <location>
        <begin position="203"/>
        <end position="330"/>
    </location>
</feature>
<organism evidence="3 4">
    <name type="scientific">Zooshikella ganghwensis</name>
    <dbReference type="NCBI Taxonomy" id="202772"/>
    <lineage>
        <taxon>Bacteria</taxon>
        <taxon>Pseudomonadati</taxon>
        <taxon>Pseudomonadota</taxon>
        <taxon>Gammaproteobacteria</taxon>
        <taxon>Oceanospirillales</taxon>
        <taxon>Zooshikellaceae</taxon>
        <taxon>Zooshikella</taxon>
    </lineage>
</organism>
<dbReference type="InterPro" id="IPR049067">
    <property type="entry name" value="MreB-like_C"/>
</dbReference>
<evidence type="ECO:0000259" key="1">
    <source>
        <dbReference type="Pfam" id="PF21522"/>
    </source>
</evidence>
<keyword evidence="4" id="KW-1185">Reference proteome</keyword>
<dbReference type="EMBL" id="NDXW01000010">
    <property type="protein sequence ID" value="RDH41367.1"/>
    <property type="molecule type" value="Genomic_DNA"/>
</dbReference>
<dbReference type="EMBL" id="NDXW01000010">
    <property type="protein sequence ID" value="RDH41346.1"/>
    <property type="molecule type" value="Genomic_DNA"/>
</dbReference>
<dbReference type="CDD" id="cd24022">
    <property type="entry name" value="ASKHA_NBD_ParM_R1-like"/>
    <property type="match status" value="1"/>
</dbReference>
<evidence type="ECO:0000313" key="3">
    <source>
        <dbReference type="EMBL" id="RDH41367.1"/>
    </source>
</evidence>
<dbReference type="InterPro" id="IPR043129">
    <property type="entry name" value="ATPase_NBD"/>
</dbReference>
<accession>A0A4P9VGY0</accession>
<dbReference type="Gene3D" id="3.30.420.40">
    <property type="match status" value="2"/>
</dbReference>
<protein>
    <recommendedName>
        <fullName evidence="1">Actin homologue MreB-like C-terminal domain-containing protein</fullName>
    </recommendedName>
</protein>
<reference evidence="3 4" key="1">
    <citation type="submission" date="2017-04" db="EMBL/GenBank/DDBJ databases">
        <title>Draft genome sequence of Zooshikella ganghwensis VG4 isolated from Red Sea sediments.</title>
        <authorList>
            <person name="Rehman Z."/>
            <person name="Alam I."/>
            <person name="Kamau A."/>
            <person name="Bajic V."/>
            <person name="Leiknes T."/>
        </authorList>
    </citation>
    <scope>NUCLEOTIDE SEQUENCE [LARGE SCALE GENOMIC DNA]</scope>
    <source>
        <strain evidence="3 4">VG4</strain>
    </source>
</reference>
<dbReference type="InterPro" id="IPR056367">
    <property type="entry name" value="ASKHA_NBD_ParM_R1-like"/>
</dbReference>
<name>A0A4P9VGY0_9GAMM</name>
<dbReference type="AlphaFoldDB" id="A0A4P9VGY0"/>
<dbReference type="SUPFAM" id="SSF53067">
    <property type="entry name" value="Actin-like ATPase domain"/>
    <property type="match status" value="2"/>
</dbReference>
<evidence type="ECO:0000313" key="2">
    <source>
        <dbReference type="EMBL" id="RDH41346.1"/>
    </source>
</evidence>
<dbReference type="Pfam" id="PF21522">
    <property type="entry name" value="MreB-like_C"/>
    <property type="match status" value="1"/>
</dbReference>